<comment type="caution">
    <text evidence="14">The sequence shown here is derived from an EMBL/GenBank/DDBJ whole genome shotgun (WGS) entry which is preliminary data.</text>
</comment>
<evidence type="ECO:0000313" key="14">
    <source>
        <dbReference type="EMBL" id="MFD3266475.1"/>
    </source>
</evidence>
<keyword evidence="8 10" id="KW-0472">Membrane</keyword>
<gene>
    <name evidence="14" type="ORF">OCL97_21240</name>
</gene>
<keyword evidence="4 10" id="KW-0812">Transmembrane</keyword>
<evidence type="ECO:0000256" key="6">
    <source>
        <dbReference type="ARBA" id="ARBA00022989"/>
    </source>
</evidence>
<comment type="similarity">
    <text evidence="2">Belongs to the UPF0053 family. Hemolysin C subfamily.</text>
</comment>
<keyword evidence="15" id="KW-1185">Reference proteome</keyword>
<dbReference type="CDD" id="cd04590">
    <property type="entry name" value="CBS_pair_CorC_HlyC_assoc"/>
    <property type="match status" value="1"/>
</dbReference>
<dbReference type="InterPro" id="IPR044751">
    <property type="entry name" value="Ion_transp-like_CBS"/>
</dbReference>
<dbReference type="Proteomes" id="UP001598130">
    <property type="component" value="Unassembled WGS sequence"/>
</dbReference>
<evidence type="ECO:0000256" key="4">
    <source>
        <dbReference type="ARBA" id="ARBA00022692"/>
    </source>
</evidence>
<evidence type="ECO:0000259" key="13">
    <source>
        <dbReference type="PROSITE" id="PS51846"/>
    </source>
</evidence>
<evidence type="ECO:0000256" key="10">
    <source>
        <dbReference type="PROSITE-ProRule" id="PRU01193"/>
    </source>
</evidence>
<dbReference type="PROSITE" id="PS51846">
    <property type="entry name" value="CNNM"/>
    <property type="match status" value="1"/>
</dbReference>
<keyword evidence="6 10" id="KW-1133">Transmembrane helix</keyword>
<dbReference type="SMART" id="SM01091">
    <property type="entry name" value="CorC_HlyC"/>
    <property type="match status" value="1"/>
</dbReference>
<feature type="transmembrane region" description="Helical" evidence="11">
    <location>
        <begin position="101"/>
        <end position="122"/>
    </location>
</feature>
<dbReference type="SUPFAM" id="SSF54631">
    <property type="entry name" value="CBS-domain pair"/>
    <property type="match status" value="1"/>
</dbReference>
<evidence type="ECO:0000256" key="11">
    <source>
        <dbReference type="SAM" id="Phobius"/>
    </source>
</evidence>
<dbReference type="InterPro" id="IPR051676">
    <property type="entry name" value="UPF0053_domain"/>
</dbReference>
<evidence type="ECO:0000259" key="12">
    <source>
        <dbReference type="PROSITE" id="PS51371"/>
    </source>
</evidence>
<evidence type="ECO:0000256" key="5">
    <source>
        <dbReference type="ARBA" id="ARBA00022737"/>
    </source>
</evidence>
<dbReference type="InterPro" id="IPR000644">
    <property type="entry name" value="CBS_dom"/>
</dbReference>
<sequence length="431" mass="46682">MLLLASAVVLLLVVLNGVFAMSELAVVSSRKQKLQSRAERGDKGAAAALLLAEDPTRFLSSVQVGITLIGILAGAFGQATIAAEFDKILENVPEFADYSEAISTGVVVVVLTYLSLIVGELVPKRLALLMPETIAAVVARPLTLMAAGMGPFVTFLTGSTAAVLMILRIKDVQGDVITQEEVETVLAEGAGAGIIEPEERAMMHEVMRLGDRPVRVAMTPRREVYWVSLDDPDEVLRNDIRTCPYSRFVVSRSGGIDDPLGIAHKAQVADALLAGDPLDLESMVRAPLYIPETTTVLKTLELFKSSPTHMAFIVDEFGSLEGVVTPTDLLEMIAGDFNESHDEPEARILRRDDGSFLVDGRSDLFELGDIIGEDLSEGQGYHTVAGLVLNRLGRLPAEGEVLRLGGYEIEVVDMDGRRIDKLIFREAQRRS</sequence>
<keyword evidence="7 9" id="KW-0129">CBS domain</keyword>
<protein>
    <submittedName>
        <fullName evidence="14">Hemolysin family protein</fullName>
    </submittedName>
</protein>
<accession>A0ABW6CTR4</accession>
<feature type="transmembrane region" description="Helical" evidence="11">
    <location>
        <begin position="142"/>
        <end position="167"/>
    </location>
</feature>
<name>A0ABW6CTR4_9CAUL</name>
<organism evidence="14 15">
    <name type="scientific">Phenylobacterium ferrooxidans</name>
    <dbReference type="NCBI Taxonomy" id="2982689"/>
    <lineage>
        <taxon>Bacteria</taxon>
        <taxon>Pseudomonadati</taxon>
        <taxon>Pseudomonadota</taxon>
        <taxon>Alphaproteobacteria</taxon>
        <taxon>Caulobacterales</taxon>
        <taxon>Caulobacteraceae</taxon>
        <taxon>Phenylobacterium</taxon>
    </lineage>
</organism>
<evidence type="ECO:0000256" key="3">
    <source>
        <dbReference type="ARBA" id="ARBA00022475"/>
    </source>
</evidence>
<evidence type="ECO:0000256" key="2">
    <source>
        <dbReference type="ARBA" id="ARBA00006446"/>
    </source>
</evidence>
<dbReference type="InterPro" id="IPR002550">
    <property type="entry name" value="CNNM"/>
</dbReference>
<feature type="transmembrane region" description="Helical" evidence="11">
    <location>
        <begin position="58"/>
        <end position="81"/>
    </location>
</feature>
<evidence type="ECO:0000256" key="1">
    <source>
        <dbReference type="ARBA" id="ARBA00004651"/>
    </source>
</evidence>
<evidence type="ECO:0000256" key="7">
    <source>
        <dbReference type="ARBA" id="ARBA00023122"/>
    </source>
</evidence>
<comment type="subcellular location">
    <subcellularLocation>
        <location evidence="1">Cell membrane</location>
        <topology evidence="1">Multi-pass membrane protein</topology>
    </subcellularLocation>
</comment>
<dbReference type="Pfam" id="PF00571">
    <property type="entry name" value="CBS"/>
    <property type="match status" value="1"/>
</dbReference>
<dbReference type="EMBL" id="JAOTJD010000061">
    <property type="protein sequence ID" value="MFD3266475.1"/>
    <property type="molecule type" value="Genomic_DNA"/>
</dbReference>
<dbReference type="PANTHER" id="PTHR43099">
    <property type="entry name" value="UPF0053 PROTEIN YRKA"/>
    <property type="match status" value="1"/>
</dbReference>
<dbReference type="PROSITE" id="PS51371">
    <property type="entry name" value="CBS"/>
    <property type="match status" value="1"/>
</dbReference>
<evidence type="ECO:0000256" key="9">
    <source>
        <dbReference type="PROSITE-ProRule" id="PRU00703"/>
    </source>
</evidence>
<keyword evidence="3" id="KW-1003">Cell membrane</keyword>
<feature type="domain" description="CNNM transmembrane" evidence="13">
    <location>
        <begin position="1"/>
        <end position="199"/>
    </location>
</feature>
<dbReference type="InterPro" id="IPR046342">
    <property type="entry name" value="CBS_dom_sf"/>
</dbReference>
<dbReference type="PANTHER" id="PTHR43099:SF5">
    <property type="entry name" value="HLYC_CORC FAMILY TRANSPORTER"/>
    <property type="match status" value="1"/>
</dbReference>
<feature type="domain" description="CBS" evidence="12">
    <location>
        <begin position="283"/>
        <end position="343"/>
    </location>
</feature>
<reference evidence="14 15" key="1">
    <citation type="submission" date="2022-09" db="EMBL/GenBank/DDBJ databases">
        <title>New species of Phenylobacterium.</title>
        <authorList>
            <person name="Mieszkin S."/>
        </authorList>
    </citation>
    <scope>NUCLEOTIDE SEQUENCE [LARGE SCALE GENOMIC DNA]</scope>
    <source>
        <strain evidence="14 15">HK31-G</strain>
    </source>
</reference>
<dbReference type="Gene3D" id="3.30.465.10">
    <property type="match status" value="1"/>
</dbReference>
<dbReference type="InterPro" id="IPR005170">
    <property type="entry name" value="Transptr-assoc_dom"/>
</dbReference>
<dbReference type="SUPFAM" id="SSF56176">
    <property type="entry name" value="FAD-binding/transporter-associated domain-like"/>
    <property type="match status" value="1"/>
</dbReference>
<keyword evidence="5" id="KW-0677">Repeat</keyword>
<proteinExistence type="inferred from homology"/>
<dbReference type="InterPro" id="IPR036318">
    <property type="entry name" value="FAD-bd_PCMH-like_sf"/>
</dbReference>
<dbReference type="Pfam" id="PF01595">
    <property type="entry name" value="CNNM"/>
    <property type="match status" value="1"/>
</dbReference>
<dbReference type="InterPro" id="IPR016169">
    <property type="entry name" value="FAD-bd_PCMH_sub2"/>
</dbReference>
<evidence type="ECO:0000256" key="8">
    <source>
        <dbReference type="ARBA" id="ARBA00023136"/>
    </source>
</evidence>
<evidence type="ECO:0000313" key="15">
    <source>
        <dbReference type="Proteomes" id="UP001598130"/>
    </source>
</evidence>
<dbReference type="Pfam" id="PF03471">
    <property type="entry name" value="CorC_HlyC"/>
    <property type="match status" value="1"/>
</dbReference>
<dbReference type="RefSeq" id="WP_377371728.1">
    <property type="nucleotide sequence ID" value="NZ_JAOTJD010000061.1"/>
</dbReference>
<dbReference type="Gene3D" id="3.10.580.10">
    <property type="entry name" value="CBS-domain"/>
    <property type="match status" value="1"/>
</dbReference>